<gene>
    <name evidence="2" type="ORF">B0F88_11012</name>
</gene>
<reference evidence="2 3" key="1">
    <citation type="submission" date="2018-02" db="EMBL/GenBank/DDBJ databases">
        <title>Subsurface microbial communities from deep shales in Ohio and West Virginia, USA.</title>
        <authorList>
            <person name="Wrighton K."/>
        </authorList>
    </citation>
    <scope>NUCLEOTIDE SEQUENCE [LARGE SCALE GENOMIC DNA]</scope>
    <source>
        <strain evidence="2 3">OWC-G53F</strain>
    </source>
</reference>
<feature type="transmembrane region" description="Helical" evidence="1">
    <location>
        <begin position="83"/>
        <end position="104"/>
    </location>
</feature>
<organism evidence="2 3">
    <name type="scientific">Methylobacter tundripaludum</name>
    <dbReference type="NCBI Taxonomy" id="173365"/>
    <lineage>
        <taxon>Bacteria</taxon>
        <taxon>Pseudomonadati</taxon>
        <taxon>Pseudomonadota</taxon>
        <taxon>Gammaproteobacteria</taxon>
        <taxon>Methylococcales</taxon>
        <taxon>Methylococcaceae</taxon>
        <taxon>Methylobacter</taxon>
    </lineage>
</organism>
<proteinExistence type="predicted"/>
<keyword evidence="1" id="KW-0812">Transmembrane</keyword>
<comment type="caution">
    <text evidence="2">The sequence shown here is derived from an EMBL/GenBank/DDBJ whole genome shotgun (WGS) entry which is preliminary data.</text>
</comment>
<dbReference type="RefSeq" id="WP_258076657.1">
    <property type="nucleotide sequence ID" value="NZ_PTIY01000010.1"/>
</dbReference>
<evidence type="ECO:0000313" key="2">
    <source>
        <dbReference type="EMBL" id="PPK69226.1"/>
    </source>
</evidence>
<protein>
    <submittedName>
        <fullName evidence="2">Uncharacterized protein</fullName>
    </submittedName>
</protein>
<evidence type="ECO:0000256" key="1">
    <source>
        <dbReference type="SAM" id="Phobius"/>
    </source>
</evidence>
<sequence>MNTKNSMKQHNSNNISHHILPNSATMVGVCIMVISIVKSMAPGLTNYLIDKAVAIDSLLFMISALLSFLSIRLERSTVGLERWAEIIFLLGLVSMTLITVIFSFEII</sequence>
<name>A0A2S6GVK0_9GAMM</name>
<dbReference type="EMBL" id="PTIY01000010">
    <property type="protein sequence ID" value="PPK69226.1"/>
    <property type="molecule type" value="Genomic_DNA"/>
</dbReference>
<feature type="transmembrane region" description="Helical" evidence="1">
    <location>
        <begin position="20"/>
        <end position="41"/>
    </location>
</feature>
<keyword evidence="3" id="KW-1185">Reference proteome</keyword>
<keyword evidence="1" id="KW-0472">Membrane</keyword>
<evidence type="ECO:0000313" key="3">
    <source>
        <dbReference type="Proteomes" id="UP000238071"/>
    </source>
</evidence>
<dbReference type="Proteomes" id="UP000238071">
    <property type="component" value="Unassembled WGS sequence"/>
</dbReference>
<keyword evidence="1" id="KW-1133">Transmembrane helix</keyword>
<dbReference type="AlphaFoldDB" id="A0A2S6GVK0"/>
<feature type="transmembrane region" description="Helical" evidence="1">
    <location>
        <begin position="53"/>
        <end position="71"/>
    </location>
</feature>
<accession>A0A2S6GVK0</accession>